<feature type="domain" description="Putative zinc-finger" evidence="2">
    <location>
        <begin position="6"/>
        <end position="39"/>
    </location>
</feature>
<keyword evidence="1" id="KW-0812">Transmembrane</keyword>
<dbReference type="EMBL" id="JAMQKB010000011">
    <property type="protein sequence ID" value="MDC3425147.1"/>
    <property type="molecule type" value="Genomic_DNA"/>
</dbReference>
<dbReference type="Pfam" id="PF13490">
    <property type="entry name" value="zf-HC2"/>
    <property type="match status" value="1"/>
</dbReference>
<keyword evidence="1" id="KW-1133">Transmembrane helix</keyword>
<dbReference type="AlphaFoldDB" id="A0A9X3WSS1"/>
<organism evidence="3 4">
    <name type="scientific">Terrihalobacillus insolitus</name>
    <dbReference type="NCBI Taxonomy" id="2950438"/>
    <lineage>
        <taxon>Bacteria</taxon>
        <taxon>Bacillati</taxon>
        <taxon>Bacillota</taxon>
        <taxon>Bacilli</taxon>
        <taxon>Bacillales</taxon>
        <taxon>Bacillaceae</taxon>
        <taxon>Terrihalobacillus</taxon>
    </lineage>
</organism>
<keyword evidence="4" id="KW-1185">Reference proteome</keyword>
<evidence type="ECO:0000313" key="4">
    <source>
        <dbReference type="Proteomes" id="UP001145050"/>
    </source>
</evidence>
<proteinExistence type="predicted"/>
<accession>A0A9X3WSS1</accession>
<feature type="transmembrane region" description="Helical" evidence="1">
    <location>
        <begin position="82"/>
        <end position="105"/>
    </location>
</feature>
<protein>
    <submittedName>
        <fullName evidence="3">Zf-HC2 domain-containing protein</fullName>
    </submittedName>
</protein>
<evidence type="ECO:0000259" key="2">
    <source>
        <dbReference type="Pfam" id="PF13490"/>
    </source>
</evidence>
<name>A0A9X3WSS1_9BACI</name>
<comment type="caution">
    <text evidence="3">The sequence shown here is derived from an EMBL/GenBank/DDBJ whole genome shotgun (WGS) entry which is preliminary data.</text>
</comment>
<evidence type="ECO:0000313" key="3">
    <source>
        <dbReference type="EMBL" id="MDC3425147.1"/>
    </source>
</evidence>
<keyword evidence="1" id="KW-0472">Membrane</keyword>
<dbReference type="RefSeq" id="WP_272436950.1">
    <property type="nucleotide sequence ID" value="NZ_JAMQKB010000011.1"/>
</dbReference>
<dbReference type="InterPro" id="IPR027383">
    <property type="entry name" value="Znf_put"/>
</dbReference>
<gene>
    <name evidence="3" type="ORF">NC797_11585</name>
</gene>
<reference evidence="3" key="1">
    <citation type="submission" date="2022-06" db="EMBL/GenBank/DDBJ databases">
        <title>Aquibacillus sp. a new bacterium isolated from soil saline samples.</title>
        <authorList>
            <person name="Galisteo C."/>
            <person name="De La Haba R."/>
            <person name="Sanchez-Porro C."/>
            <person name="Ventosa A."/>
        </authorList>
    </citation>
    <scope>NUCLEOTIDE SEQUENCE</scope>
    <source>
        <strain evidence="3">3ASR75-11</strain>
    </source>
</reference>
<sequence length="216" mass="24290">MSKISCDIVKDILPLYYDNVCSNDSKKIVEEHLSGCDSCKNELDRIEEDIKIPKEEIKKNRNDANVIKKISSFWNRSRVKSFIKGVIISALLFSLISGILTWVFAIGTKAHSEDVNITTTINEITTPLEAGAIRLELTNGKRLRVTTRPVYGVDENGKKTEVGYVIKPYSVQPFPGKDNKKYTIGYPPTSDFTVTVSFKDKDIVYSMTDKGLSELK</sequence>
<dbReference type="Proteomes" id="UP001145050">
    <property type="component" value="Unassembled WGS sequence"/>
</dbReference>
<evidence type="ECO:0000256" key="1">
    <source>
        <dbReference type="SAM" id="Phobius"/>
    </source>
</evidence>